<dbReference type="STRING" id="13333.W1P1V5"/>
<name>W1P1V5_AMBTC</name>
<protein>
    <recommendedName>
        <fullName evidence="7">Large ribosomal subunit protein mL53</fullName>
    </recommendedName>
    <alternativeName>
        <fullName evidence="8">39S ribosomal protein L53, mitochondrial</fullName>
    </alternativeName>
</protein>
<dbReference type="GO" id="GO:0005762">
    <property type="term" value="C:mitochondrial large ribosomal subunit"/>
    <property type="evidence" value="ECO:0000318"/>
    <property type="project" value="GO_Central"/>
</dbReference>
<dbReference type="InterPro" id="IPR052473">
    <property type="entry name" value="mtLSU_mL53"/>
</dbReference>
<dbReference type="AlphaFoldDB" id="W1P1V5"/>
<dbReference type="Pfam" id="PF10780">
    <property type="entry name" value="MRP_L53"/>
    <property type="match status" value="1"/>
</dbReference>
<evidence type="ECO:0000313" key="10">
    <source>
        <dbReference type="Proteomes" id="UP000017836"/>
    </source>
</evidence>
<comment type="similarity">
    <text evidence="2">Belongs to the mitochondrion-specific ribosomal protein mL53 family.</text>
</comment>
<evidence type="ECO:0000313" key="9">
    <source>
        <dbReference type="EMBL" id="ERN00935.1"/>
    </source>
</evidence>
<dbReference type="HOGENOM" id="CLU_125672_0_0_1"/>
<organism evidence="9 10">
    <name type="scientific">Amborella trichopoda</name>
    <dbReference type="NCBI Taxonomy" id="13333"/>
    <lineage>
        <taxon>Eukaryota</taxon>
        <taxon>Viridiplantae</taxon>
        <taxon>Streptophyta</taxon>
        <taxon>Embryophyta</taxon>
        <taxon>Tracheophyta</taxon>
        <taxon>Spermatophyta</taxon>
        <taxon>Magnoliopsida</taxon>
        <taxon>Amborellales</taxon>
        <taxon>Amborellaceae</taxon>
        <taxon>Amborella</taxon>
    </lineage>
</organism>
<accession>W1P1V5</accession>
<dbReference type="PANTHER" id="PTHR33618">
    <property type="entry name" value="39S RIBOSOMAL PROTEIN L53, MITOCHONDRIAL"/>
    <property type="match status" value="1"/>
</dbReference>
<keyword evidence="4" id="KW-0689">Ribosomal protein</keyword>
<dbReference type="Gene3D" id="3.40.30.10">
    <property type="entry name" value="Glutaredoxin"/>
    <property type="match status" value="1"/>
</dbReference>
<dbReference type="PANTHER" id="PTHR33618:SF1">
    <property type="entry name" value="LARGE RIBOSOMAL SUBUNIT PROTEIN ML53"/>
    <property type="match status" value="1"/>
</dbReference>
<keyword evidence="10" id="KW-1185">Reference proteome</keyword>
<keyword evidence="6" id="KW-0687">Ribonucleoprotein</keyword>
<evidence type="ECO:0000256" key="1">
    <source>
        <dbReference type="ARBA" id="ARBA00004173"/>
    </source>
</evidence>
<gene>
    <name evidence="9" type="ORF">AMTR_s00002p00026670</name>
</gene>
<evidence type="ECO:0000256" key="4">
    <source>
        <dbReference type="ARBA" id="ARBA00022980"/>
    </source>
</evidence>
<dbReference type="EMBL" id="KI394767">
    <property type="protein sequence ID" value="ERN00935.1"/>
    <property type="molecule type" value="Genomic_DNA"/>
</dbReference>
<dbReference type="eggNOG" id="ENOG502RZZ5">
    <property type="taxonomic scope" value="Eukaryota"/>
</dbReference>
<dbReference type="OMA" id="QAGHEWP"/>
<evidence type="ECO:0000256" key="7">
    <source>
        <dbReference type="ARBA" id="ARBA00035180"/>
    </source>
</evidence>
<evidence type="ECO:0000256" key="8">
    <source>
        <dbReference type="ARBA" id="ARBA00042721"/>
    </source>
</evidence>
<reference evidence="10" key="1">
    <citation type="journal article" date="2013" name="Science">
        <title>The Amborella genome and the evolution of flowering plants.</title>
        <authorList>
            <consortium name="Amborella Genome Project"/>
        </authorList>
    </citation>
    <scope>NUCLEOTIDE SEQUENCE [LARGE SCALE GENOMIC DNA]</scope>
</reference>
<evidence type="ECO:0000256" key="3">
    <source>
        <dbReference type="ARBA" id="ARBA00022946"/>
    </source>
</evidence>
<evidence type="ECO:0000256" key="6">
    <source>
        <dbReference type="ARBA" id="ARBA00023274"/>
    </source>
</evidence>
<dbReference type="InterPro" id="IPR019716">
    <property type="entry name" value="Ribosomal_mL53"/>
</dbReference>
<keyword evidence="3" id="KW-0809">Transit peptide</keyword>
<dbReference type="Gramene" id="ERN00935">
    <property type="protein sequence ID" value="ERN00935"/>
    <property type="gene ID" value="AMTR_s00002p00026670"/>
</dbReference>
<evidence type="ECO:0000256" key="2">
    <source>
        <dbReference type="ARBA" id="ARBA00005557"/>
    </source>
</evidence>
<dbReference type="Proteomes" id="UP000017836">
    <property type="component" value="Unassembled WGS sequence"/>
</dbReference>
<sequence length="166" mass="18631">MTTPLSVSLLANKIPFHSIATCDARFLLALRGKGSERMLKFLSKVKIEFNPLDTGRTAACLEFLAQCNARRARDSNPGCQITVKRRTDNFDPQITVTFVNGTEEVIDAASTPAQDIREKILAKGRMLETEQMFREAGEAWPVMIPEAERKEPVIMGYKARKAEEKQ</sequence>
<evidence type="ECO:0000256" key="5">
    <source>
        <dbReference type="ARBA" id="ARBA00023128"/>
    </source>
</evidence>
<keyword evidence="5" id="KW-0496">Mitochondrion</keyword>
<proteinExistence type="inferred from homology"/>
<comment type="subcellular location">
    <subcellularLocation>
        <location evidence="1">Mitochondrion</location>
    </subcellularLocation>
</comment>